<gene>
    <name evidence="4" type="primary">RvY_09989-1</name>
    <name evidence="4" type="synonym">RvY_09989.1</name>
    <name evidence="4" type="ORF">RvY_09989</name>
</gene>
<feature type="domain" description="EF-hand" evidence="3">
    <location>
        <begin position="117"/>
        <end position="147"/>
    </location>
</feature>
<dbReference type="Pfam" id="PF13499">
    <property type="entry name" value="EF-hand_7"/>
    <property type="match status" value="2"/>
</dbReference>
<dbReference type="EMBL" id="BDGG01000005">
    <property type="protein sequence ID" value="GAU98913.1"/>
    <property type="molecule type" value="Genomic_DNA"/>
</dbReference>
<dbReference type="STRING" id="947166.A0A1D1VJ25"/>
<dbReference type="CDD" id="cd00051">
    <property type="entry name" value="EFh"/>
    <property type="match status" value="2"/>
</dbReference>
<organism evidence="4 5">
    <name type="scientific">Ramazzottius varieornatus</name>
    <name type="common">Water bear</name>
    <name type="synonym">Tardigrade</name>
    <dbReference type="NCBI Taxonomy" id="947166"/>
    <lineage>
        <taxon>Eukaryota</taxon>
        <taxon>Metazoa</taxon>
        <taxon>Ecdysozoa</taxon>
        <taxon>Tardigrada</taxon>
        <taxon>Eutardigrada</taxon>
        <taxon>Parachela</taxon>
        <taxon>Hypsibioidea</taxon>
        <taxon>Ramazzottiidae</taxon>
        <taxon>Ramazzottius</taxon>
    </lineage>
</organism>
<dbReference type="GO" id="GO:0005509">
    <property type="term" value="F:calcium ion binding"/>
    <property type="evidence" value="ECO:0007669"/>
    <property type="project" value="InterPro"/>
</dbReference>
<evidence type="ECO:0000259" key="3">
    <source>
        <dbReference type="PROSITE" id="PS50222"/>
    </source>
</evidence>
<dbReference type="GO" id="GO:0016460">
    <property type="term" value="C:myosin II complex"/>
    <property type="evidence" value="ECO:0007669"/>
    <property type="project" value="TreeGrafter"/>
</dbReference>
<dbReference type="PROSITE" id="PS50222">
    <property type="entry name" value="EF_HAND_2"/>
    <property type="match status" value="4"/>
</dbReference>
<keyword evidence="5" id="KW-1185">Reference proteome</keyword>
<evidence type="ECO:0000256" key="1">
    <source>
        <dbReference type="ARBA" id="ARBA00022737"/>
    </source>
</evidence>
<evidence type="ECO:0000313" key="4">
    <source>
        <dbReference type="EMBL" id="GAU98913.1"/>
    </source>
</evidence>
<feature type="domain" description="EF-hand" evidence="3">
    <location>
        <begin position="44"/>
        <end position="79"/>
    </location>
</feature>
<keyword evidence="2" id="KW-0106">Calcium</keyword>
<comment type="caution">
    <text evidence="4">The sequence shown here is derived from an EMBL/GenBank/DDBJ whole genome shotgun (WGS) entry which is preliminary data.</text>
</comment>
<dbReference type="PROSITE" id="PS00018">
    <property type="entry name" value="EF_HAND_1"/>
    <property type="match status" value="4"/>
</dbReference>
<dbReference type="Gene3D" id="1.10.238.10">
    <property type="entry name" value="EF-hand"/>
    <property type="match status" value="2"/>
</dbReference>
<dbReference type="PANTHER" id="PTHR23048:SF0">
    <property type="entry name" value="CALMODULIN LIKE 3"/>
    <property type="match status" value="1"/>
</dbReference>
<dbReference type="Proteomes" id="UP000186922">
    <property type="component" value="Unassembled WGS sequence"/>
</dbReference>
<protein>
    <recommendedName>
        <fullName evidence="3">EF-hand domain-containing protein</fullName>
    </recommendedName>
</protein>
<proteinExistence type="predicted"/>
<dbReference type="InterPro" id="IPR050230">
    <property type="entry name" value="CALM/Myosin/TropC-like"/>
</dbReference>
<name>A0A1D1VJ25_RAMVA</name>
<feature type="domain" description="EF-hand" evidence="3">
    <location>
        <begin position="8"/>
        <end position="43"/>
    </location>
</feature>
<evidence type="ECO:0000256" key="2">
    <source>
        <dbReference type="ARBA" id="ARBA00022837"/>
    </source>
</evidence>
<dbReference type="OrthoDB" id="6478213at2759"/>
<dbReference type="FunFam" id="1.10.238.10:FF:000178">
    <property type="entry name" value="Calmodulin-2 A"/>
    <property type="match status" value="1"/>
</dbReference>
<feature type="domain" description="EF-hand" evidence="3">
    <location>
        <begin position="81"/>
        <end position="116"/>
    </location>
</feature>
<dbReference type="InterPro" id="IPR018247">
    <property type="entry name" value="EF_Hand_1_Ca_BS"/>
</dbReference>
<dbReference type="SMART" id="SM00054">
    <property type="entry name" value="EFh"/>
    <property type="match status" value="4"/>
</dbReference>
<dbReference type="SUPFAM" id="SSF47473">
    <property type="entry name" value="EF-hand"/>
    <property type="match status" value="1"/>
</dbReference>
<dbReference type="AlphaFoldDB" id="A0A1D1VJ25"/>
<dbReference type="InterPro" id="IPR002048">
    <property type="entry name" value="EF_hand_dom"/>
</dbReference>
<accession>A0A1D1VJ25</accession>
<sequence>MTEQLSDKQVANFKQAFVLFDKDGNGIISPADLASAMKSLGLSPTEANLQDMINEVDIDGDGSVEFSEFLRMMVRKMKQVDLDDELRVIFNLFDKDRDGFLNVKDLSIVLASLGEKLTDAEVKELIVDFDLDGDNMINYHEFVHMMS</sequence>
<dbReference type="InterPro" id="IPR011992">
    <property type="entry name" value="EF-hand-dom_pair"/>
</dbReference>
<evidence type="ECO:0000313" key="5">
    <source>
        <dbReference type="Proteomes" id="UP000186922"/>
    </source>
</evidence>
<dbReference type="PANTHER" id="PTHR23048">
    <property type="entry name" value="MYOSIN LIGHT CHAIN 1, 3"/>
    <property type="match status" value="1"/>
</dbReference>
<reference evidence="4 5" key="1">
    <citation type="journal article" date="2016" name="Nat. Commun.">
        <title>Extremotolerant tardigrade genome and improved radiotolerance of human cultured cells by tardigrade-unique protein.</title>
        <authorList>
            <person name="Hashimoto T."/>
            <person name="Horikawa D.D."/>
            <person name="Saito Y."/>
            <person name="Kuwahara H."/>
            <person name="Kozuka-Hata H."/>
            <person name="Shin-I T."/>
            <person name="Minakuchi Y."/>
            <person name="Ohishi K."/>
            <person name="Motoyama A."/>
            <person name="Aizu T."/>
            <person name="Enomoto A."/>
            <person name="Kondo K."/>
            <person name="Tanaka S."/>
            <person name="Hara Y."/>
            <person name="Koshikawa S."/>
            <person name="Sagara H."/>
            <person name="Miura T."/>
            <person name="Yokobori S."/>
            <person name="Miyagawa K."/>
            <person name="Suzuki Y."/>
            <person name="Kubo T."/>
            <person name="Oyama M."/>
            <person name="Kohara Y."/>
            <person name="Fujiyama A."/>
            <person name="Arakawa K."/>
            <person name="Katayama T."/>
            <person name="Toyoda A."/>
            <person name="Kunieda T."/>
        </authorList>
    </citation>
    <scope>NUCLEOTIDE SEQUENCE [LARGE SCALE GENOMIC DNA]</scope>
    <source>
        <strain evidence="4 5">YOKOZUNA-1</strain>
    </source>
</reference>
<keyword evidence="1" id="KW-0677">Repeat</keyword>